<feature type="region of interest" description="Disordered" evidence="1">
    <location>
        <begin position="63"/>
        <end position="113"/>
    </location>
</feature>
<feature type="compositionally biased region" description="Polar residues" evidence="1">
    <location>
        <begin position="87"/>
        <end position="108"/>
    </location>
</feature>
<evidence type="ECO:0000313" key="2">
    <source>
        <dbReference type="EMBL" id="KAA6413890.1"/>
    </source>
</evidence>
<gene>
    <name evidence="2" type="ORF">FRX48_02252</name>
</gene>
<comment type="caution">
    <text evidence="2">The sequence shown here is derived from an EMBL/GenBank/DDBJ whole genome shotgun (WGS) entry which is preliminary data.</text>
</comment>
<name>A0A5M8PYY1_9LECA</name>
<dbReference type="AlphaFoldDB" id="A0A5M8PYY1"/>
<feature type="region of interest" description="Disordered" evidence="1">
    <location>
        <begin position="1"/>
        <end position="42"/>
    </location>
</feature>
<feature type="compositionally biased region" description="Basic and acidic residues" evidence="1">
    <location>
        <begin position="63"/>
        <end position="72"/>
    </location>
</feature>
<reference evidence="2 3" key="1">
    <citation type="submission" date="2019-09" db="EMBL/GenBank/DDBJ databases">
        <title>The hologenome of the rock-dwelling lichen Lasallia pustulata.</title>
        <authorList>
            <person name="Greshake Tzovaras B."/>
            <person name="Segers F."/>
            <person name="Bicker A."/>
            <person name="Dal Grande F."/>
            <person name="Otte J."/>
            <person name="Hankeln T."/>
            <person name="Schmitt I."/>
            <person name="Ebersberger I."/>
        </authorList>
    </citation>
    <scope>NUCLEOTIDE SEQUENCE [LARGE SCALE GENOMIC DNA]</scope>
    <source>
        <strain evidence="2">A1-1</strain>
    </source>
</reference>
<evidence type="ECO:0000256" key="1">
    <source>
        <dbReference type="SAM" id="MobiDB-lite"/>
    </source>
</evidence>
<protein>
    <submittedName>
        <fullName evidence="2">Uncharacterized protein</fullName>
    </submittedName>
</protein>
<dbReference type="Proteomes" id="UP000324767">
    <property type="component" value="Unassembled WGS sequence"/>
</dbReference>
<sequence length="163" mass="18091">MSQNLSQILKDYPPDNNPEAPDQSKRRTRSTPLEDSPYPPEWIINSNLVHRTICRFEREYIPAVEEPHKNDLPSESIDASEAPRKSCPQTLIQQSEQPTSQPSAQIPNTRPPEQPLSQLLAIMAGLSDEQFRVISTAVAAAMASAQQADCAAYPTLTSYGFRA</sequence>
<proteinExistence type="predicted"/>
<organism evidence="2 3">
    <name type="scientific">Lasallia pustulata</name>
    <dbReference type="NCBI Taxonomy" id="136370"/>
    <lineage>
        <taxon>Eukaryota</taxon>
        <taxon>Fungi</taxon>
        <taxon>Dikarya</taxon>
        <taxon>Ascomycota</taxon>
        <taxon>Pezizomycotina</taxon>
        <taxon>Lecanoromycetes</taxon>
        <taxon>OSLEUM clade</taxon>
        <taxon>Umbilicariomycetidae</taxon>
        <taxon>Umbilicariales</taxon>
        <taxon>Umbilicariaceae</taxon>
        <taxon>Lasallia</taxon>
    </lineage>
</organism>
<dbReference type="EMBL" id="VXIT01000003">
    <property type="protein sequence ID" value="KAA6413890.1"/>
    <property type="molecule type" value="Genomic_DNA"/>
</dbReference>
<evidence type="ECO:0000313" key="3">
    <source>
        <dbReference type="Proteomes" id="UP000324767"/>
    </source>
</evidence>
<accession>A0A5M8PYY1</accession>